<keyword evidence="3" id="KW-0413">Isomerase</keyword>
<dbReference type="SUPFAM" id="SSF54626">
    <property type="entry name" value="Chalcone isomerase"/>
    <property type="match status" value="1"/>
</dbReference>
<comment type="caution">
    <text evidence="3">The sequence shown here is derived from an EMBL/GenBank/DDBJ whole genome shotgun (WGS) entry which is preliminary data.</text>
</comment>
<dbReference type="InterPro" id="IPR016087">
    <property type="entry name" value="Chalcone_isomerase"/>
</dbReference>
<dbReference type="Pfam" id="PF16036">
    <property type="entry name" value="Chalcone_3"/>
    <property type="match status" value="1"/>
</dbReference>
<dbReference type="GO" id="GO:0016853">
    <property type="term" value="F:isomerase activity"/>
    <property type="evidence" value="ECO:0007669"/>
    <property type="project" value="UniProtKB-KW"/>
</dbReference>
<protein>
    <submittedName>
        <fullName evidence="3">Chalcone isomerase family protein</fullName>
    </submittedName>
</protein>
<proteinExistence type="predicted"/>
<dbReference type="RefSeq" id="WP_377045272.1">
    <property type="nucleotide sequence ID" value="NZ_JBHLUN010000010.1"/>
</dbReference>
<dbReference type="InterPro" id="IPR036298">
    <property type="entry name" value="Chalcone_isomerase_sf"/>
</dbReference>
<evidence type="ECO:0000313" key="3">
    <source>
        <dbReference type="EMBL" id="MFC0409520.1"/>
    </source>
</evidence>
<sequence length="186" mass="20126">MLKRLLAACFLFWASGASAAELGGVRMADTIQIGGQNLVLNGMGMRTYSVLHVHIYVAGLYLERPNTNANAILNSNETKLVQFVFSRDIKAEDARKSWQDGLNANCTSPCKLPPDEVAQFLASVPAVRQGDTGVLLFTRQGLDVTMNNRPLGHISDQNFARVILATFIGPQTQVPELRAGLLKAGG</sequence>
<feature type="signal peptide" evidence="1">
    <location>
        <begin position="1"/>
        <end position="19"/>
    </location>
</feature>
<keyword evidence="1" id="KW-0732">Signal</keyword>
<feature type="domain" description="Chalcone isomerase" evidence="2">
    <location>
        <begin position="19"/>
        <end position="182"/>
    </location>
</feature>
<gene>
    <name evidence="3" type="ORF">ACFFGY_14810</name>
</gene>
<accession>A0ABV6JVM9</accession>
<evidence type="ECO:0000259" key="2">
    <source>
        <dbReference type="Pfam" id="PF16036"/>
    </source>
</evidence>
<feature type="chain" id="PRO_5045297184" evidence="1">
    <location>
        <begin position="20"/>
        <end position="186"/>
    </location>
</feature>
<dbReference type="EMBL" id="JBHLUN010000010">
    <property type="protein sequence ID" value="MFC0409520.1"/>
    <property type="molecule type" value="Genomic_DNA"/>
</dbReference>
<evidence type="ECO:0000256" key="1">
    <source>
        <dbReference type="SAM" id="SignalP"/>
    </source>
</evidence>
<keyword evidence="4" id="KW-1185">Reference proteome</keyword>
<dbReference type="Proteomes" id="UP001589865">
    <property type="component" value="Unassembled WGS sequence"/>
</dbReference>
<evidence type="ECO:0000313" key="4">
    <source>
        <dbReference type="Proteomes" id="UP001589865"/>
    </source>
</evidence>
<organism evidence="3 4">
    <name type="scientific">Roseomonas elaeocarpi</name>
    <dbReference type="NCBI Taxonomy" id="907779"/>
    <lineage>
        <taxon>Bacteria</taxon>
        <taxon>Pseudomonadati</taxon>
        <taxon>Pseudomonadota</taxon>
        <taxon>Alphaproteobacteria</taxon>
        <taxon>Acetobacterales</taxon>
        <taxon>Roseomonadaceae</taxon>
        <taxon>Roseomonas</taxon>
    </lineage>
</organism>
<dbReference type="Gene3D" id="3.50.70.10">
    <property type="match status" value="1"/>
</dbReference>
<dbReference type="InterPro" id="IPR016088">
    <property type="entry name" value="Chalcone_isomerase_3-sand"/>
</dbReference>
<name>A0ABV6JVM9_9PROT</name>
<reference evidence="3 4" key="1">
    <citation type="submission" date="2024-09" db="EMBL/GenBank/DDBJ databases">
        <authorList>
            <person name="Sun Q."/>
            <person name="Mori K."/>
        </authorList>
    </citation>
    <scope>NUCLEOTIDE SEQUENCE [LARGE SCALE GENOMIC DNA]</scope>
    <source>
        <strain evidence="3 4">TBRC 5777</strain>
    </source>
</reference>